<keyword evidence="5" id="KW-0408">Iron</keyword>
<dbReference type="EMBL" id="FMXR01000025">
    <property type="protein sequence ID" value="SDB35148.1"/>
    <property type="molecule type" value="Genomic_DNA"/>
</dbReference>
<organism evidence="8 9">
    <name type="scientific">Eubacterium oxidoreducens</name>
    <dbReference type="NCBI Taxonomy" id="1732"/>
    <lineage>
        <taxon>Bacteria</taxon>
        <taxon>Bacillati</taxon>
        <taxon>Bacillota</taxon>
        <taxon>Clostridia</taxon>
        <taxon>Eubacteriales</taxon>
        <taxon>Eubacteriaceae</taxon>
        <taxon>Eubacterium</taxon>
    </lineage>
</organism>
<dbReference type="OrthoDB" id="9810775at2"/>
<keyword evidence="3" id="KW-0949">S-adenosyl-L-methionine</keyword>
<evidence type="ECO:0000313" key="9">
    <source>
        <dbReference type="Proteomes" id="UP000199228"/>
    </source>
</evidence>
<dbReference type="SFLD" id="SFLDG01067">
    <property type="entry name" value="SPASM/twitch_domain_containing"/>
    <property type="match status" value="1"/>
</dbReference>
<evidence type="ECO:0000259" key="7">
    <source>
        <dbReference type="PROSITE" id="PS51918"/>
    </source>
</evidence>
<dbReference type="Proteomes" id="UP000199228">
    <property type="component" value="Unassembled WGS sequence"/>
</dbReference>
<keyword evidence="2" id="KW-0004">4Fe-4S</keyword>
<dbReference type="SMART" id="SM00729">
    <property type="entry name" value="Elp3"/>
    <property type="match status" value="1"/>
</dbReference>
<keyword evidence="6" id="KW-0411">Iron-sulfur</keyword>
<name>A0A1G6CQP7_EUBOX</name>
<dbReference type="GO" id="GO:0046872">
    <property type="term" value="F:metal ion binding"/>
    <property type="evidence" value="ECO:0007669"/>
    <property type="project" value="UniProtKB-KW"/>
</dbReference>
<dbReference type="SFLD" id="SFLDS00029">
    <property type="entry name" value="Radical_SAM"/>
    <property type="match status" value="1"/>
</dbReference>
<evidence type="ECO:0000256" key="2">
    <source>
        <dbReference type="ARBA" id="ARBA00022485"/>
    </source>
</evidence>
<comment type="cofactor">
    <cofactor evidence="1">
        <name>[4Fe-4S] cluster</name>
        <dbReference type="ChEBI" id="CHEBI:49883"/>
    </cofactor>
</comment>
<dbReference type="InterPro" id="IPR007197">
    <property type="entry name" value="rSAM"/>
</dbReference>
<dbReference type="Pfam" id="PF04055">
    <property type="entry name" value="Radical_SAM"/>
    <property type="match status" value="1"/>
</dbReference>
<dbReference type="NCBIfam" id="TIGR04085">
    <property type="entry name" value="rSAM_more_4Fe4S"/>
    <property type="match status" value="1"/>
</dbReference>
<evidence type="ECO:0000256" key="5">
    <source>
        <dbReference type="ARBA" id="ARBA00023004"/>
    </source>
</evidence>
<dbReference type="PANTHER" id="PTHR11228:SF35">
    <property type="entry name" value="MOLYBDENUM COFACTOR BIOSYNTHESIS PROTEIN A-RELATED"/>
    <property type="match status" value="1"/>
</dbReference>
<dbReference type="InterPro" id="IPR006638">
    <property type="entry name" value="Elp3/MiaA/NifB-like_rSAM"/>
</dbReference>
<evidence type="ECO:0000256" key="3">
    <source>
        <dbReference type="ARBA" id="ARBA00022691"/>
    </source>
</evidence>
<dbReference type="PROSITE" id="PS51918">
    <property type="entry name" value="RADICAL_SAM"/>
    <property type="match status" value="1"/>
</dbReference>
<evidence type="ECO:0000256" key="6">
    <source>
        <dbReference type="ARBA" id="ARBA00023014"/>
    </source>
</evidence>
<reference evidence="8 9" key="1">
    <citation type="submission" date="2016-10" db="EMBL/GenBank/DDBJ databases">
        <authorList>
            <person name="de Groot N.N."/>
        </authorList>
    </citation>
    <scope>NUCLEOTIDE SEQUENCE [LARGE SCALE GENOMIC DNA]</scope>
    <source>
        <strain evidence="8 9">DSM 3217</strain>
    </source>
</reference>
<gene>
    <name evidence="8" type="ORF">SAMN02910417_02586</name>
</gene>
<dbReference type="AlphaFoldDB" id="A0A1G6CQP7"/>
<dbReference type="InterPro" id="IPR013785">
    <property type="entry name" value="Aldolase_TIM"/>
</dbReference>
<dbReference type="InterPro" id="IPR017200">
    <property type="entry name" value="PqqE-like"/>
</dbReference>
<dbReference type="CDD" id="cd01335">
    <property type="entry name" value="Radical_SAM"/>
    <property type="match status" value="1"/>
</dbReference>
<evidence type="ECO:0000256" key="4">
    <source>
        <dbReference type="ARBA" id="ARBA00022723"/>
    </source>
</evidence>
<dbReference type="RefSeq" id="WP_090174768.1">
    <property type="nucleotide sequence ID" value="NZ_FMXR01000025.1"/>
</dbReference>
<dbReference type="SUPFAM" id="SSF102114">
    <property type="entry name" value="Radical SAM enzymes"/>
    <property type="match status" value="1"/>
</dbReference>
<protein>
    <submittedName>
        <fullName evidence="8">Radical SAM additional 4Fe4S-binding SPASM domain-containing protein</fullName>
    </submittedName>
</protein>
<dbReference type="InterPro" id="IPR058240">
    <property type="entry name" value="rSAM_sf"/>
</dbReference>
<dbReference type="PANTHER" id="PTHR11228">
    <property type="entry name" value="RADICAL SAM DOMAIN PROTEIN"/>
    <property type="match status" value="1"/>
</dbReference>
<dbReference type="InterPro" id="IPR023885">
    <property type="entry name" value="4Fe4S-binding_SPASM_dom"/>
</dbReference>
<dbReference type="Gene3D" id="3.20.20.70">
    <property type="entry name" value="Aldolase class I"/>
    <property type="match status" value="1"/>
</dbReference>
<keyword evidence="9" id="KW-1185">Reference proteome</keyword>
<sequence length="388" mass="45274">MNMLVTRYRWFTGYEITIGGEDMDATIEQRLYEKAGKMHTPINAVFELLPLCNMSCDMCYVRLSKDEMKAIGALQSVDKWLKLAEQMQKAGTLFIMLSGGEPLLYPEFKRLYVELKKMGFVVTVNTNGTLIDEKWAKFFAKYPPRRMNVTLYGADQSTYKKLCHFEEGYEKAVQGIRLLRENNIDVKINGSYVVDNRDDIQKIIAFAKEVGAFVNIDTYMYPAVREQNRAYKQEVRVSPYQAACGRIEYLKAVNDEETYKEILREFVRITKETTNATVTESKINCQASKTSFAIDWQGYMRPCVMLKTPLFPVFEMDFMEAWDKLKEELEKMCVNDKCAQCKYRRVCIVCPAKVYWETKSMNKTPEYVCAYTKELVRRMEEEWENVNG</sequence>
<feature type="domain" description="Radical SAM core" evidence="7">
    <location>
        <begin position="38"/>
        <end position="260"/>
    </location>
</feature>
<dbReference type="SFLD" id="SFLDG01386">
    <property type="entry name" value="main_SPASM_domain-containing"/>
    <property type="match status" value="1"/>
</dbReference>
<evidence type="ECO:0000256" key="1">
    <source>
        <dbReference type="ARBA" id="ARBA00001966"/>
    </source>
</evidence>
<dbReference type="PIRSF" id="PIRSF037420">
    <property type="entry name" value="PQQ_syn_pqqE"/>
    <property type="match status" value="1"/>
</dbReference>
<dbReference type="GO" id="GO:0051539">
    <property type="term" value="F:4 iron, 4 sulfur cluster binding"/>
    <property type="evidence" value="ECO:0007669"/>
    <property type="project" value="UniProtKB-KW"/>
</dbReference>
<dbReference type="InterPro" id="IPR050377">
    <property type="entry name" value="Radical_SAM_PqqE_MftC-like"/>
</dbReference>
<dbReference type="GO" id="GO:0003824">
    <property type="term" value="F:catalytic activity"/>
    <property type="evidence" value="ECO:0007669"/>
    <property type="project" value="InterPro"/>
</dbReference>
<proteinExistence type="predicted"/>
<keyword evidence="4" id="KW-0479">Metal-binding</keyword>
<accession>A0A1G6CQP7</accession>
<evidence type="ECO:0000313" key="8">
    <source>
        <dbReference type="EMBL" id="SDB35148.1"/>
    </source>
</evidence>
<dbReference type="STRING" id="1732.SAMN02910417_02586"/>